<dbReference type="PROSITE" id="PS50850">
    <property type="entry name" value="MFS"/>
    <property type="match status" value="1"/>
</dbReference>
<name>A0A0H2S4U7_9AGAM</name>
<dbReference type="InterPro" id="IPR020846">
    <property type="entry name" value="MFS_dom"/>
</dbReference>
<feature type="transmembrane region" description="Helical" evidence="4">
    <location>
        <begin position="321"/>
        <end position="339"/>
    </location>
</feature>
<feature type="transmembrane region" description="Helical" evidence="4">
    <location>
        <begin position="384"/>
        <end position="402"/>
    </location>
</feature>
<feature type="transmembrane region" description="Helical" evidence="4">
    <location>
        <begin position="124"/>
        <end position="140"/>
    </location>
</feature>
<comment type="similarity">
    <text evidence="2">Belongs to the major facilitator superfamily. Monocarboxylate porter (TC 2.A.1.13) family.</text>
</comment>
<sequence>MHSDPLLPEKVVDENTDRNSGSMDGEVEAENQGQIGKLDVDEPKPLDDCPEGGTWGWLAVLGGFCLSISIFGFINSWSTFQAYYELLDIASPSRIAWIGSLQYSLIFMPGILAGRLFDAGHFRLCLWISTILFLAANFLIAECKTYWQIILCQGIALGLGSGIVYVPCVAVVSQYFNKKRPIAFSVTAIGVSVGGIIFPIMFRNLLPSVGFKWAVRSMAFVNVAMFIIAHFTMFPRLPPSAMRGWIELDDFRQLQFTFFVICTVIAFFGLYTMLTFLSVSSLLIGFTESLAFYVVSIANATSAVGRMAGGVLAVKYGPVNILIFFTTIAAVCTYIWPFVSTKAGFIVLTCFYGISSGAFVGLFPLGPLTLGDTSHVGRRTGEQMTFMALGALFGPPISGAILDDANSFKPVGVYAGTTIILSVVFLMASRYVVTHKLIGGRV</sequence>
<dbReference type="InterPro" id="IPR050327">
    <property type="entry name" value="Proton-linked_MCT"/>
</dbReference>
<evidence type="ECO:0000256" key="4">
    <source>
        <dbReference type="SAM" id="Phobius"/>
    </source>
</evidence>
<dbReference type="Gene3D" id="1.20.1250.20">
    <property type="entry name" value="MFS general substrate transporter like domains"/>
    <property type="match status" value="2"/>
</dbReference>
<evidence type="ECO:0000313" key="6">
    <source>
        <dbReference type="EMBL" id="KLO19242.1"/>
    </source>
</evidence>
<gene>
    <name evidence="6" type="ORF">SCHPADRAFT_899075</name>
</gene>
<dbReference type="Pfam" id="PF07690">
    <property type="entry name" value="MFS_1"/>
    <property type="match status" value="1"/>
</dbReference>
<keyword evidence="4" id="KW-0472">Membrane</keyword>
<dbReference type="InterPro" id="IPR011701">
    <property type="entry name" value="MFS"/>
</dbReference>
<dbReference type="PANTHER" id="PTHR11360">
    <property type="entry name" value="MONOCARBOXYLATE TRANSPORTER"/>
    <property type="match status" value="1"/>
</dbReference>
<feature type="transmembrane region" description="Helical" evidence="4">
    <location>
        <begin position="182"/>
        <end position="202"/>
    </location>
</feature>
<evidence type="ECO:0000313" key="7">
    <source>
        <dbReference type="Proteomes" id="UP000053477"/>
    </source>
</evidence>
<dbReference type="Proteomes" id="UP000053477">
    <property type="component" value="Unassembled WGS sequence"/>
</dbReference>
<dbReference type="EMBL" id="KQ085888">
    <property type="protein sequence ID" value="KLO19242.1"/>
    <property type="molecule type" value="Genomic_DNA"/>
</dbReference>
<keyword evidence="4" id="KW-0812">Transmembrane</keyword>
<feature type="transmembrane region" description="Helical" evidence="4">
    <location>
        <begin position="54"/>
        <end position="74"/>
    </location>
</feature>
<evidence type="ECO:0000256" key="2">
    <source>
        <dbReference type="ARBA" id="ARBA00006727"/>
    </source>
</evidence>
<dbReference type="GO" id="GO:0016020">
    <property type="term" value="C:membrane"/>
    <property type="evidence" value="ECO:0007669"/>
    <property type="project" value="UniProtKB-SubCell"/>
</dbReference>
<evidence type="ECO:0000259" key="5">
    <source>
        <dbReference type="PROSITE" id="PS50850"/>
    </source>
</evidence>
<dbReference type="InterPro" id="IPR036259">
    <property type="entry name" value="MFS_trans_sf"/>
</dbReference>
<accession>A0A0H2S4U7</accession>
<feature type="transmembrane region" description="Helical" evidence="4">
    <location>
        <begin position="146"/>
        <end position="170"/>
    </location>
</feature>
<reference evidence="6 7" key="1">
    <citation type="submission" date="2015-04" db="EMBL/GenBank/DDBJ databases">
        <title>Complete genome sequence of Schizopora paradoxa KUC8140, a cosmopolitan wood degrader in East Asia.</title>
        <authorList>
            <consortium name="DOE Joint Genome Institute"/>
            <person name="Min B."/>
            <person name="Park H."/>
            <person name="Jang Y."/>
            <person name="Kim J.-J."/>
            <person name="Kim K.H."/>
            <person name="Pangilinan J."/>
            <person name="Lipzen A."/>
            <person name="Riley R."/>
            <person name="Grigoriev I.V."/>
            <person name="Spatafora J.W."/>
            <person name="Choi I.-G."/>
        </authorList>
    </citation>
    <scope>NUCLEOTIDE SEQUENCE [LARGE SCALE GENOMIC DNA]</scope>
    <source>
        <strain evidence="6 7">KUC8140</strain>
    </source>
</reference>
<feature type="transmembrane region" description="Helical" evidence="4">
    <location>
        <begin position="256"/>
        <end position="284"/>
    </location>
</feature>
<proteinExistence type="inferred from homology"/>
<dbReference type="AlphaFoldDB" id="A0A0H2S4U7"/>
<dbReference type="PANTHER" id="PTHR11360:SF234">
    <property type="entry name" value="MFS-TYPE TRANSPORTER DBAD-RELATED"/>
    <property type="match status" value="1"/>
</dbReference>
<keyword evidence="7" id="KW-1185">Reference proteome</keyword>
<dbReference type="STRING" id="27342.A0A0H2S4U7"/>
<dbReference type="OrthoDB" id="6509908at2759"/>
<feature type="transmembrane region" description="Helical" evidence="4">
    <location>
        <begin position="214"/>
        <end position="235"/>
    </location>
</feature>
<protein>
    <submittedName>
        <fullName evidence="6">MFS general substrate transporter</fullName>
    </submittedName>
</protein>
<feature type="transmembrane region" description="Helical" evidence="4">
    <location>
        <begin position="414"/>
        <end position="433"/>
    </location>
</feature>
<keyword evidence="4" id="KW-1133">Transmembrane helix</keyword>
<dbReference type="SUPFAM" id="SSF103473">
    <property type="entry name" value="MFS general substrate transporter"/>
    <property type="match status" value="1"/>
</dbReference>
<dbReference type="GO" id="GO:0022857">
    <property type="term" value="F:transmembrane transporter activity"/>
    <property type="evidence" value="ECO:0007669"/>
    <property type="project" value="InterPro"/>
</dbReference>
<organism evidence="6 7">
    <name type="scientific">Schizopora paradoxa</name>
    <dbReference type="NCBI Taxonomy" id="27342"/>
    <lineage>
        <taxon>Eukaryota</taxon>
        <taxon>Fungi</taxon>
        <taxon>Dikarya</taxon>
        <taxon>Basidiomycota</taxon>
        <taxon>Agaricomycotina</taxon>
        <taxon>Agaricomycetes</taxon>
        <taxon>Hymenochaetales</taxon>
        <taxon>Schizoporaceae</taxon>
        <taxon>Schizopora</taxon>
    </lineage>
</organism>
<feature type="region of interest" description="Disordered" evidence="3">
    <location>
        <begin position="1"/>
        <end position="43"/>
    </location>
</feature>
<feature type="transmembrane region" description="Helical" evidence="4">
    <location>
        <begin position="94"/>
        <end position="112"/>
    </location>
</feature>
<dbReference type="InParanoid" id="A0A0H2S4U7"/>
<comment type="subcellular location">
    <subcellularLocation>
        <location evidence="1">Membrane</location>
        <topology evidence="1">Multi-pass membrane protein</topology>
    </subcellularLocation>
</comment>
<feature type="domain" description="Major facilitator superfamily (MFS) profile" evidence="5">
    <location>
        <begin position="55"/>
        <end position="430"/>
    </location>
</feature>
<evidence type="ECO:0000256" key="1">
    <source>
        <dbReference type="ARBA" id="ARBA00004141"/>
    </source>
</evidence>
<feature type="transmembrane region" description="Helical" evidence="4">
    <location>
        <begin position="345"/>
        <end position="363"/>
    </location>
</feature>
<evidence type="ECO:0000256" key="3">
    <source>
        <dbReference type="SAM" id="MobiDB-lite"/>
    </source>
</evidence>
<feature type="transmembrane region" description="Helical" evidence="4">
    <location>
        <begin position="290"/>
        <end position="314"/>
    </location>
</feature>